<evidence type="ECO:0000256" key="3">
    <source>
        <dbReference type="ARBA" id="ARBA00022692"/>
    </source>
</evidence>
<dbReference type="PANTHER" id="PTHR10165">
    <property type="entry name" value="LIPID PHOSPHATE PHOSPHATASE"/>
    <property type="match status" value="1"/>
</dbReference>
<keyword evidence="4" id="KW-0378">Hydrolase</keyword>
<comment type="similarity">
    <text evidence="2">Belongs to the PA-phosphatase related phosphoesterase family.</text>
</comment>
<dbReference type="OrthoDB" id="10030083at2759"/>
<comment type="caution">
    <text evidence="9">The sequence shown here is derived from an EMBL/GenBank/DDBJ whole genome shotgun (WGS) entry which is preliminary data.</text>
</comment>
<dbReference type="Proteomes" id="UP000604825">
    <property type="component" value="Unassembled WGS sequence"/>
</dbReference>
<keyword evidence="5 7" id="KW-1133">Transmembrane helix</keyword>
<feature type="domain" description="Phosphatidic acid phosphatase type 2/haloperoxidase" evidence="8">
    <location>
        <begin position="143"/>
        <end position="282"/>
    </location>
</feature>
<dbReference type="GO" id="GO:0008195">
    <property type="term" value="F:phosphatidate phosphatase activity"/>
    <property type="evidence" value="ECO:0007669"/>
    <property type="project" value="TreeGrafter"/>
</dbReference>
<dbReference type="InterPro" id="IPR036938">
    <property type="entry name" value="PAP2/HPO_sf"/>
</dbReference>
<dbReference type="SMART" id="SM00014">
    <property type="entry name" value="acidPPc"/>
    <property type="match status" value="1"/>
</dbReference>
<evidence type="ECO:0000256" key="2">
    <source>
        <dbReference type="ARBA" id="ARBA00008816"/>
    </source>
</evidence>
<gene>
    <name evidence="9" type="ORF">NCGR_LOCUS57055</name>
</gene>
<feature type="transmembrane region" description="Helical" evidence="7">
    <location>
        <begin position="267"/>
        <end position="285"/>
    </location>
</feature>
<feature type="transmembrane region" description="Helical" evidence="7">
    <location>
        <begin position="236"/>
        <end position="255"/>
    </location>
</feature>
<dbReference type="InterPro" id="IPR000326">
    <property type="entry name" value="PAP2/HPO"/>
</dbReference>
<evidence type="ECO:0000256" key="6">
    <source>
        <dbReference type="ARBA" id="ARBA00023136"/>
    </source>
</evidence>
<evidence type="ECO:0000313" key="9">
    <source>
        <dbReference type="EMBL" id="CAD6332957.1"/>
    </source>
</evidence>
<keyword evidence="6 7" id="KW-0472">Membrane</keyword>
<dbReference type="EMBL" id="CAJGYO010000017">
    <property type="protein sequence ID" value="CAD6332957.1"/>
    <property type="molecule type" value="Genomic_DNA"/>
</dbReference>
<keyword evidence="10" id="KW-1185">Reference proteome</keyword>
<dbReference type="GO" id="GO:0006644">
    <property type="term" value="P:phospholipid metabolic process"/>
    <property type="evidence" value="ECO:0007669"/>
    <property type="project" value="InterPro"/>
</dbReference>
<dbReference type="PANTHER" id="PTHR10165:SF163">
    <property type="entry name" value="OS05G0549900 PROTEIN"/>
    <property type="match status" value="1"/>
</dbReference>
<accession>A0A811RT05</accession>
<dbReference type="Gene3D" id="1.20.144.10">
    <property type="entry name" value="Phosphatidic acid phosphatase type 2/haloperoxidase"/>
    <property type="match status" value="1"/>
</dbReference>
<protein>
    <recommendedName>
        <fullName evidence="8">Phosphatidic acid phosphatase type 2/haloperoxidase domain-containing protein</fullName>
    </recommendedName>
</protein>
<dbReference type="Pfam" id="PF01569">
    <property type="entry name" value="PAP2"/>
    <property type="match status" value="1"/>
</dbReference>
<comment type="subcellular location">
    <subcellularLocation>
        <location evidence="1">Membrane</location>
        <topology evidence="1">Multi-pass membrane protein</topology>
    </subcellularLocation>
</comment>
<name>A0A811RT05_9POAL</name>
<evidence type="ECO:0000259" key="8">
    <source>
        <dbReference type="SMART" id="SM00014"/>
    </source>
</evidence>
<proteinExistence type="inferred from homology"/>
<keyword evidence="3 7" id="KW-0812">Transmembrane</keyword>
<dbReference type="FunFam" id="1.20.144.10:FF:000001">
    <property type="entry name" value="Lipid phosphate phosphatase 2"/>
    <property type="match status" value="1"/>
</dbReference>
<organism evidence="9 10">
    <name type="scientific">Miscanthus lutarioriparius</name>
    <dbReference type="NCBI Taxonomy" id="422564"/>
    <lineage>
        <taxon>Eukaryota</taxon>
        <taxon>Viridiplantae</taxon>
        <taxon>Streptophyta</taxon>
        <taxon>Embryophyta</taxon>
        <taxon>Tracheophyta</taxon>
        <taxon>Spermatophyta</taxon>
        <taxon>Magnoliopsida</taxon>
        <taxon>Liliopsida</taxon>
        <taxon>Poales</taxon>
        <taxon>Poaceae</taxon>
        <taxon>PACMAD clade</taxon>
        <taxon>Panicoideae</taxon>
        <taxon>Andropogonodae</taxon>
        <taxon>Andropogoneae</taxon>
        <taxon>Saccharinae</taxon>
        <taxon>Miscanthus</taxon>
    </lineage>
</organism>
<dbReference type="GO" id="GO:0046839">
    <property type="term" value="P:phospholipid dephosphorylation"/>
    <property type="evidence" value="ECO:0007669"/>
    <property type="project" value="TreeGrafter"/>
</dbReference>
<feature type="transmembrane region" description="Helical" evidence="7">
    <location>
        <begin position="106"/>
        <end position="128"/>
    </location>
</feature>
<evidence type="ECO:0000256" key="7">
    <source>
        <dbReference type="SAM" id="Phobius"/>
    </source>
</evidence>
<dbReference type="SUPFAM" id="SSF48317">
    <property type="entry name" value="Acid phosphatase/Vanadium-dependent haloperoxidase"/>
    <property type="match status" value="1"/>
</dbReference>
<reference evidence="9" key="1">
    <citation type="submission" date="2020-10" db="EMBL/GenBank/DDBJ databases">
        <authorList>
            <person name="Han B."/>
            <person name="Lu T."/>
            <person name="Zhao Q."/>
            <person name="Huang X."/>
            <person name="Zhao Y."/>
        </authorList>
    </citation>
    <scope>NUCLEOTIDE SEQUENCE</scope>
</reference>
<dbReference type="AlphaFoldDB" id="A0A811RT05"/>
<evidence type="ECO:0000256" key="5">
    <source>
        <dbReference type="ARBA" id="ARBA00022989"/>
    </source>
</evidence>
<sequence length="297" mass="32879">MPEPDQPEEMPPPAIRLGPPHPYLKTHGGKVASLHRFDWAVLLLLVAADVGLNLIEPFHRFVSEDIVRPSPLDQVGPDRILVTVEWAWGVTDMLTDLRYPLKSNTVPVWAVPIYAVIGPIIVFVGVYLKRRNVYDMHHAILGLLFSVLITGVLTDAIKDDALAGRAPNFFWRCFPDGVPKYDNITRGVLCDGVASVIKEGHKSFPSGHSSWSFADLGFLSWYLAGKMKAFDRRGHVAKLCVVLLPLLLAAMVAVSRVDDYWHHWQDMFGGGILGLVVASFCYLQFFPPPSGEQGVGS</sequence>
<dbReference type="GO" id="GO:0016020">
    <property type="term" value="C:membrane"/>
    <property type="evidence" value="ECO:0007669"/>
    <property type="project" value="UniProtKB-SubCell"/>
</dbReference>
<evidence type="ECO:0000313" key="10">
    <source>
        <dbReference type="Proteomes" id="UP000604825"/>
    </source>
</evidence>
<dbReference type="InterPro" id="IPR043216">
    <property type="entry name" value="PAP-like"/>
</dbReference>
<evidence type="ECO:0000256" key="4">
    <source>
        <dbReference type="ARBA" id="ARBA00022801"/>
    </source>
</evidence>
<evidence type="ECO:0000256" key="1">
    <source>
        <dbReference type="ARBA" id="ARBA00004141"/>
    </source>
</evidence>
<dbReference type="CDD" id="cd03390">
    <property type="entry name" value="PAP2_containing_1_like"/>
    <property type="match status" value="1"/>
</dbReference>